<organism evidence="5 6">
    <name type="scientific">Dyadobacter psychrotolerans</name>
    <dbReference type="NCBI Taxonomy" id="2541721"/>
    <lineage>
        <taxon>Bacteria</taxon>
        <taxon>Pseudomonadati</taxon>
        <taxon>Bacteroidota</taxon>
        <taxon>Cytophagia</taxon>
        <taxon>Cytophagales</taxon>
        <taxon>Spirosomataceae</taxon>
        <taxon>Dyadobacter</taxon>
    </lineage>
</organism>
<dbReference type="EMBL" id="SMFL01000020">
    <property type="protein sequence ID" value="TDE09424.1"/>
    <property type="molecule type" value="Genomic_DNA"/>
</dbReference>
<evidence type="ECO:0000259" key="4">
    <source>
        <dbReference type="PROSITE" id="PS50987"/>
    </source>
</evidence>
<accession>A0A4R5DCT2</accession>
<evidence type="ECO:0000256" key="3">
    <source>
        <dbReference type="ARBA" id="ARBA00023163"/>
    </source>
</evidence>
<feature type="domain" description="HTH arsR-type" evidence="4">
    <location>
        <begin position="31"/>
        <end position="131"/>
    </location>
</feature>
<dbReference type="InterPro" id="IPR001845">
    <property type="entry name" value="HTH_ArsR_DNA-bd_dom"/>
</dbReference>
<dbReference type="GO" id="GO:0003677">
    <property type="term" value="F:DNA binding"/>
    <property type="evidence" value="ECO:0007669"/>
    <property type="project" value="UniProtKB-KW"/>
</dbReference>
<dbReference type="InterPro" id="IPR036388">
    <property type="entry name" value="WH-like_DNA-bd_sf"/>
</dbReference>
<evidence type="ECO:0000313" key="5">
    <source>
        <dbReference type="EMBL" id="TDE09424.1"/>
    </source>
</evidence>
<proteinExistence type="predicted"/>
<dbReference type="CDD" id="cd00090">
    <property type="entry name" value="HTH_ARSR"/>
    <property type="match status" value="1"/>
</dbReference>
<dbReference type="PANTHER" id="PTHR43132">
    <property type="entry name" value="ARSENICAL RESISTANCE OPERON REPRESSOR ARSR-RELATED"/>
    <property type="match status" value="1"/>
</dbReference>
<evidence type="ECO:0000256" key="1">
    <source>
        <dbReference type="ARBA" id="ARBA00023015"/>
    </source>
</evidence>
<dbReference type="InterPro" id="IPR036390">
    <property type="entry name" value="WH_DNA-bd_sf"/>
</dbReference>
<dbReference type="AlphaFoldDB" id="A0A4R5DCT2"/>
<protein>
    <submittedName>
        <fullName evidence="5">ArsR family transcriptional regulator</fullName>
    </submittedName>
</protein>
<comment type="caution">
    <text evidence="5">The sequence shown here is derived from an EMBL/GenBank/DDBJ whole genome shotgun (WGS) entry which is preliminary data.</text>
</comment>
<dbReference type="Proteomes" id="UP000294850">
    <property type="component" value="Unassembled WGS sequence"/>
</dbReference>
<evidence type="ECO:0000313" key="6">
    <source>
        <dbReference type="Proteomes" id="UP000294850"/>
    </source>
</evidence>
<dbReference type="PRINTS" id="PR00778">
    <property type="entry name" value="HTHARSR"/>
</dbReference>
<name>A0A4R5DCT2_9BACT</name>
<dbReference type="Gene3D" id="1.10.10.10">
    <property type="entry name" value="Winged helix-like DNA-binding domain superfamily/Winged helix DNA-binding domain"/>
    <property type="match status" value="1"/>
</dbReference>
<dbReference type="RefSeq" id="WP_131962195.1">
    <property type="nucleotide sequence ID" value="NZ_SMFL01000020.1"/>
</dbReference>
<reference evidence="5 6" key="1">
    <citation type="submission" date="2019-03" db="EMBL/GenBank/DDBJ databases">
        <title>Dyadobacter AR-3-6 sp. nov., isolated from arctic soil.</title>
        <authorList>
            <person name="Chaudhary D.K."/>
        </authorList>
    </citation>
    <scope>NUCLEOTIDE SEQUENCE [LARGE SCALE GENOMIC DNA]</scope>
    <source>
        <strain evidence="5 6">AR-3-6</strain>
    </source>
</reference>
<dbReference type="SMART" id="SM00418">
    <property type="entry name" value="HTH_ARSR"/>
    <property type="match status" value="1"/>
</dbReference>
<keyword evidence="1" id="KW-0805">Transcription regulation</keyword>
<dbReference type="Pfam" id="PF01022">
    <property type="entry name" value="HTH_5"/>
    <property type="match status" value="1"/>
</dbReference>
<dbReference type="GO" id="GO:0003700">
    <property type="term" value="F:DNA-binding transcription factor activity"/>
    <property type="evidence" value="ECO:0007669"/>
    <property type="project" value="InterPro"/>
</dbReference>
<keyword evidence="3" id="KW-0804">Transcription</keyword>
<dbReference type="OrthoDB" id="9794330at2"/>
<evidence type="ECO:0000256" key="2">
    <source>
        <dbReference type="ARBA" id="ARBA00023125"/>
    </source>
</evidence>
<dbReference type="SUPFAM" id="SSF46785">
    <property type="entry name" value="Winged helix' DNA-binding domain"/>
    <property type="match status" value="1"/>
</dbReference>
<sequence>MVSREKELPQVNSCIRLFADQEQIQGYKETLDEIEDVFARLAQVYALAGNDARLKILYLLGQQNELCPCDLSDILQMTVPAVSQHLRKLRDAHLVRTRKTGQTIFYSIMPDQANVIDQLFIHIPNQKSVAV</sequence>
<dbReference type="NCBIfam" id="NF033788">
    <property type="entry name" value="HTH_metalloreg"/>
    <property type="match status" value="1"/>
</dbReference>
<dbReference type="PROSITE" id="PS50987">
    <property type="entry name" value="HTH_ARSR_2"/>
    <property type="match status" value="1"/>
</dbReference>
<dbReference type="InterPro" id="IPR011991">
    <property type="entry name" value="ArsR-like_HTH"/>
</dbReference>
<gene>
    <name evidence="5" type="ORF">E0F88_30875</name>
</gene>
<dbReference type="PANTHER" id="PTHR43132:SF6">
    <property type="entry name" value="HTH-TYPE TRANSCRIPTIONAL REPRESSOR CZRA"/>
    <property type="match status" value="1"/>
</dbReference>
<keyword evidence="6" id="KW-1185">Reference proteome</keyword>
<dbReference type="InterPro" id="IPR051011">
    <property type="entry name" value="Metal_resp_trans_reg"/>
</dbReference>
<keyword evidence="2" id="KW-0238">DNA-binding</keyword>